<dbReference type="OrthoDB" id="4233441at2"/>
<keyword evidence="2" id="KW-1185">Reference proteome</keyword>
<sequence>MKVELGGVARRGHLVRVRRDGVAFDAVWDGEDIDAAGGQVDVELDIPEVVTGHRVADSNLPTGVAVRGGKLVVTGVVLAEPDMGVVVLDLRPGVVLVEWDSGPVDYGSRVQISVAALHLYPTGV</sequence>
<protein>
    <recommendedName>
        <fullName evidence="3">TOBE domain-containing protein</fullName>
    </recommendedName>
</protein>
<accession>A0A1G8SYU5</accession>
<evidence type="ECO:0000313" key="2">
    <source>
        <dbReference type="Proteomes" id="UP000183263"/>
    </source>
</evidence>
<organism evidence="1 2">
    <name type="scientific">Rhodococcus triatomae</name>
    <dbReference type="NCBI Taxonomy" id="300028"/>
    <lineage>
        <taxon>Bacteria</taxon>
        <taxon>Bacillati</taxon>
        <taxon>Actinomycetota</taxon>
        <taxon>Actinomycetes</taxon>
        <taxon>Mycobacteriales</taxon>
        <taxon>Nocardiaceae</taxon>
        <taxon>Rhodococcus</taxon>
    </lineage>
</organism>
<evidence type="ECO:0008006" key="3">
    <source>
        <dbReference type="Google" id="ProtNLM"/>
    </source>
</evidence>
<dbReference type="AlphaFoldDB" id="A0A1G8SYU5"/>
<dbReference type="RefSeq" id="WP_139183373.1">
    <property type="nucleotide sequence ID" value="NZ_FNDN01000026.1"/>
</dbReference>
<proteinExistence type="predicted"/>
<name>A0A1G8SYU5_9NOCA</name>
<evidence type="ECO:0000313" key="1">
    <source>
        <dbReference type="EMBL" id="SDJ33945.1"/>
    </source>
</evidence>
<dbReference type="Proteomes" id="UP000183263">
    <property type="component" value="Unassembled WGS sequence"/>
</dbReference>
<dbReference type="EMBL" id="FNDN01000026">
    <property type="protein sequence ID" value="SDJ33945.1"/>
    <property type="molecule type" value="Genomic_DNA"/>
</dbReference>
<reference evidence="1 2" key="1">
    <citation type="submission" date="2016-10" db="EMBL/GenBank/DDBJ databases">
        <authorList>
            <person name="de Groot N.N."/>
        </authorList>
    </citation>
    <scope>NUCLEOTIDE SEQUENCE [LARGE SCALE GENOMIC DNA]</scope>
    <source>
        <strain evidence="1 2">DSM 44892</strain>
    </source>
</reference>
<gene>
    <name evidence="1" type="ORF">SAMN05444695_1265</name>
</gene>